<dbReference type="PANTHER" id="PTHR30094">
    <property type="entry name" value="BIFUNCTIONAL GLUTATHIONYLSPERMIDINE SYNTHETASE/AMIDASE-RELATED"/>
    <property type="match status" value="1"/>
</dbReference>
<name>A0A1W6LBZ8_9BURK</name>
<keyword evidence="2" id="KW-1185">Reference proteome</keyword>
<dbReference type="Pfam" id="PF05257">
    <property type="entry name" value="CHAP"/>
    <property type="match status" value="1"/>
</dbReference>
<dbReference type="InterPro" id="IPR051705">
    <property type="entry name" value="Gsp_Synthetase/Amidase"/>
</dbReference>
<evidence type="ECO:0000313" key="2">
    <source>
        <dbReference type="Proteomes" id="UP000193427"/>
    </source>
</evidence>
<gene>
    <name evidence="1" type="ORF">A4W93_18465</name>
</gene>
<dbReference type="AlphaFoldDB" id="A0A1W6LBZ8"/>
<dbReference type="SUPFAM" id="SSF54001">
    <property type="entry name" value="Cysteine proteinases"/>
    <property type="match status" value="1"/>
</dbReference>
<protein>
    <submittedName>
        <fullName evidence="1">Amidase</fullName>
    </submittedName>
</protein>
<dbReference type="PROSITE" id="PS50911">
    <property type="entry name" value="CHAP"/>
    <property type="match status" value="1"/>
</dbReference>
<proteinExistence type="predicted"/>
<dbReference type="GO" id="GO:0016874">
    <property type="term" value="F:ligase activity"/>
    <property type="evidence" value="ECO:0007669"/>
    <property type="project" value="TreeGrafter"/>
</dbReference>
<dbReference type="InterPro" id="IPR038765">
    <property type="entry name" value="Papain-like_cys_pep_sf"/>
</dbReference>
<dbReference type="STRING" id="946333.A4W93_18465"/>
<evidence type="ECO:0000313" key="1">
    <source>
        <dbReference type="EMBL" id="ARN21717.1"/>
    </source>
</evidence>
<dbReference type="KEGG" id="rgu:A4W93_18465"/>
<dbReference type="InterPro" id="IPR007921">
    <property type="entry name" value="CHAP_dom"/>
</dbReference>
<reference evidence="1 2" key="1">
    <citation type="submission" date="2016-04" db="EMBL/GenBank/DDBJ databases">
        <title>Complete genome sequence of natural rubber-degrading, novel Gram-negative bacterium, Rhizobacter gummiphilus strain NS21.</title>
        <authorList>
            <person name="Tabata M."/>
            <person name="Kasai D."/>
            <person name="Fukuda M."/>
        </authorList>
    </citation>
    <scope>NUCLEOTIDE SEQUENCE [LARGE SCALE GENOMIC DNA]</scope>
    <source>
        <strain evidence="1 2">NS21</strain>
    </source>
</reference>
<dbReference type="Proteomes" id="UP000193427">
    <property type="component" value="Chromosome"/>
</dbReference>
<accession>A0A1W6LBZ8</accession>
<dbReference type="RefSeq" id="WP_085752010.1">
    <property type="nucleotide sequence ID" value="NZ_BSPR01000011.1"/>
</dbReference>
<dbReference type="EMBL" id="CP015118">
    <property type="protein sequence ID" value="ARN21717.1"/>
    <property type="molecule type" value="Genomic_DNA"/>
</dbReference>
<dbReference type="Gene3D" id="3.90.1720.10">
    <property type="entry name" value="endopeptidase domain like (from Nostoc punctiforme)"/>
    <property type="match status" value="1"/>
</dbReference>
<dbReference type="PANTHER" id="PTHR30094:SF0">
    <property type="entry name" value="BIFUNCTIONAL GLUTATHIONYLSPERMIDINE SYNTHETASE_AMIDASE-RELATED"/>
    <property type="match status" value="1"/>
</dbReference>
<dbReference type="OrthoDB" id="9765517at2"/>
<sequence length="204" mass="23020">MTRTTKALLLLAAFVAAGYFIATRFNINPAHTIGEPLDELNGVAVYYNGAINNTSGRRTTEDGYNLGLKFQCVEFVKRYYYERFNHKMPNAMGHAKEFFSPAVADGELNKDRMLLQYRNGAGSRPLADDLIVFAPWALNRFGHVAIVSQVGDDFIEVIQQNPGPFGSTRERFPLERHEGQWRVGHDRVQGWLRREPPTSPSVST</sequence>
<organism evidence="1 2">
    <name type="scientific">Piscinibacter gummiphilus</name>
    <dbReference type="NCBI Taxonomy" id="946333"/>
    <lineage>
        <taxon>Bacteria</taxon>
        <taxon>Pseudomonadati</taxon>
        <taxon>Pseudomonadota</taxon>
        <taxon>Betaproteobacteria</taxon>
        <taxon>Burkholderiales</taxon>
        <taxon>Sphaerotilaceae</taxon>
        <taxon>Piscinibacter</taxon>
    </lineage>
</organism>